<feature type="binding site" evidence="11">
    <location>
        <position position="372"/>
    </location>
    <ligand>
        <name>Mg(2+)</name>
        <dbReference type="ChEBI" id="CHEBI:18420"/>
        <note>shared with alpha subunit</note>
    </ligand>
</feature>
<keyword evidence="4 11" id="KW-0479">Metal-binding</keyword>
<dbReference type="InterPro" id="IPR005121">
    <property type="entry name" value="Fdx_antiC-bd"/>
</dbReference>
<comment type="subunit">
    <text evidence="2 11">Tetramer of two alpha and two beta subunits.</text>
</comment>
<geneLocation type="chloroplast" evidence="14"/>
<evidence type="ECO:0000256" key="4">
    <source>
        <dbReference type="ARBA" id="ARBA00022723"/>
    </source>
</evidence>
<reference evidence="14" key="1">
    <citation type="submission" date="2021-03" db="EMBL/GenBank/DDBJ databases">
        <authorList>
            <person name="Xu Q."/>
            <person name="Chen N."/>
        </authorList>
    </citation>
    <scope>NUCLEOTIDE SEQUENCE</scope>
</reference>
<feature type="domain" description="FDX-ACB" evidence="12">
    <location>
        <begin position="610"/>
        <end position="703"/>
    </location>
</feature>
<dbReference type="InterPro" id="IPR005147">
    <property type="entry name" value="tRNA_synthase_B5-dom"/>
</dbReference>
<comment type="catalytic activity">
    <reaction evidence="10 11">
        <text>tRNA(Phe) + L-phenylalanine + ATP = L-phenylalanyl-tRNA(Phe) + AMP + diphosphate + H(+)</text>
        <dbReference type="Rhea" id="RHEA:19413"/>
        <dbReference type="Rhea" id="RHEA-COMP:9668"/>
        <dbReference type="Rhea" id="RHEA-COMP:9699"/>
        <dbReference type="ChEBI" id="CHEBI:15378"/>
        <dbReference type="ChEBI" id="CHEBI:30616"/>
        <dbReference type="ChEBI" id="CHEBI:33019"/>
        <dbReference type="ChEBI" id="CHEBI:58095"/>
        <dbReference type="ChEBI" id="CHEBI:78442"/>
        <dbReference type="ChEBI" id="CHEBI:78531"/>
        <dbReference type="ChEBI" id="CHEBI:456215"/>
        <dbReference type="EC" id="6.1.1.20"/>
    </reaction>
</comment>
<evidence type="ECO:0000256" key="6">
    <source>
        <dbReference type="ARBA" id="ARBA00022840"/>
    </source>
</evidence>
<dbReference type="SUPFAM" id="SSF54991">
    <property type="entry name" value="Anticodon-binding domain of PheRS"/>
    <property type="match status" value="1"/>
</dbReference>
<comment type="subcellular location">
    <subcellularLocation>
        <location evidence="11">Plastid</location>
        <location evidence="11">Chloroplast</location>
    </subcellularLocation>
</comment>
<dbReference type="GO" id="GO:0005524">
    <property type="term" value="F:ATP binding"/>
    <property type="evidence" value="ECO:0007669"/>
    <property type="project" value="UniProtKB-UniRule"/>
</dbReference>
<gene>
    <name evidence="14" type="primary">syfB</name>
    <name evidence="11" type="synonym">pheT</name>
</gene>
<dbReference type="HAMAP" id="MF_00283">
    <property type="entry name" value="Phe_tRNA_synth_beta1"/>
    <property type="match status" value="1"/>
</dbReference>
<dbReference type="Gene3D" id="3.30.56.10">
    <property type="match status" value="2"/>
</dbReference>
<dbReference type="InterPro" id="IPR009061">
    <property type="entry name" value="DNA-bd_dom_put_sf"/>
</dbReference>
<name>A0A8F5J980_9STRA</name>
<dbReference type="Gene3D" id="3.30.70.380">
    <property type="entry name" value="Ferrodoxin-fold anticodon-binding domain"/>
    <property type="match status" value="1"/>
</dbReference>
<dbReference type="SMART" id="SM00896">
    <property type="entry name" value="FDX-ACB"/>
    <property type="match status" value="1"/>
</dbReference>
<dbReference type="Gene3D" id="3.30.930.10">
    <property type="entry name" value="Bira Bifunctional Protein, Domain 2"/>
    <property type="match status" value="1"/>
</dbReference>
<feature type="binding site" evidence="11">
    <location>
        <position position="376"/>
    </location>
    <ligand>
        <name>Mg(2+)</name>
        <dbReference type="ChEBI" id="CHEBI:18420"/>
        <note>shared with alpha subunit</note>
    </ligand>
</feature>
<dbReference type="PANTHER" id="PTHR10947:SF0">
    <property type="entry name" value="PHENYLALANINE--TRNA LIGASE BETA SUBUNIT"/>
    <property type="match status" value="1"/>
</dbReference>
<dbReference type="InterPro" id="IPR036690">
    <property type="entry name" value="Fdx_antiC-bd_sf"/>
</dbReference>
<sequence>MYTSLDWLNELVSVKSIQLEDLIEKLTLGGFEVEETLKIDVNKQKRTVLDISATANRADSLSIKGIAKEITALIDQPIRSKTYINSQLEYQKKITDVINKAESTSEYSTFVALTVENLEDFTVPKWITEKLVCSQIEPFNNLLDFQNYILLETGYPFEFYDLKKIQTTIQTSKFELALKTVKTPTIFKGNNDLTYQLTSDILVVEANDYPISIGGILPNQQVAYTSDTKSLLIEGSIFSSKKIRQQSRALGVRTDRSARYEKGLNNSYFIEALIRLITLLKITNPKLICKIHTTSEVEQINKTNLLLNYANIIEILGPVRDTVTGASTNISTTQITEYLQRLDFEFLFNSETQIWSVTIPKARIDDLEREIDLIEEIGRLHGFNNFITNLPTVSNIGQEDFSYQIRKKLTNCFINEGLNELIQYSLVNEKNVDTIPLINPLITDCSTLRTSLLPNLIKSVSENLKQGNNILEGFEYGHIFEGDLKTTYNEKEVVAGVFGGMKKKQNWDQPGRSLSWFEGKGRIMELFNKLNFTVSWKTSTLAKYQSVLHPYRTAELLLTNKKCLGVFGQIHPIMAKKYNVPADIFLFELNLDVIKSEFQDNNLALYQPYSTYPKITKDLSFVIDQTVLFSEISNTLFKNGSEYLNSIKLLDEYRGDSIPDHQTSLCIQLTFQSSQKTLITKEIDEILEHFKTVLETKYNVDIRS</sequence>
<dbReference type="GO" id="GO:0004826">
    <property type="term" value="F:phenylalanine-tRNA ligase activity"/>
    <property type="evidence" value="ECO:0007669"/>
    <property type="project" value="UniProtKB-UniRule"/>
</dbReference>
<dbReference type="EC" id="6.1.1.20" evidence="11"/>
<dbReference type="Pfam" id="PF03483">
    <property type="entry name" value="B3_4"/>
    <property type="match status" value="1"/>
</dbReference>
<evidence type="ECO:0000256" key="3">
    <source>
        <dbReference type="ARBA" id="ARBA00022598"/>
    </source>
</evidence>
<feature type="domain" description="B5" evidence="13">
    <location>
        <begin position="300"/>
        <end position="388"/>
    </location>
</feature>
<keyword evidence="14" id="KW-0150">Chloroplast</keyword>
<comment type="similarity">
    <text evidence="1 11">Belongs to the phenylalanyl-tRNA synthetase beta subunit family. Type 1 subfamily.</text>
</comment>
<feature type="binding site" evidence="11">
    <location>
        <position position="375"/>
    </location>
    <ligand>
        <name>Mg(2+)</name>
        <dbReference type="ChEBI" id="CHEBI:18420"/>
        <note>shared with alpha subunit</note>
    </ligand>
</feature>
<dbReference type="InterPro" id="IPR004532">
    <property type="entry name" value="Phe-tRNA-ligase_IIc_bsu_bact"/>
</dbReference>
<dbReference type="SUPFAM" id="SSF55681">
    <property type="entry name" value="Class II aaRS and biotin synthetases"/>
    <property type="match status" value="1"/>
</dbReference>
<dbReference type="GO" id="GO:0009328">
    <property type="term" value="C:phenylalanine-tRNA ligase complex"/>
    <property type="evidence" value="ECO:0007669"/>
    <property type="project" value="TreeGrafter"/>
</dbReference>
<dbReference type="Gene3D" id="3.50.40.10">
    <property type="entry name" value="Phenylalanyl-trna Synthetase, Chain B, domain 3"/>
    <property type="match status" value="1"/>
</dbReference>
<accession>A0A8F5J980</accession>
<evidence type="ECO:0000256" key="7">
    <source>
        <dbReference type="ARBA" id="ARBA00022842"/>
    </source>
</evidence>
<evidence type="ECO:0000256" key="5">
    <source>
        <dbReference type="ARBA" id="ARBA00022741"/>
    </source>
</evidence>
<dbReference type="SMART" id="SM00874">
    <property type="entry name" value="B5"/>
    <property type="match status" value="1"/>
</dbReference>
<dbReference type="GO" id="GO:0003723">
    <property type="term" value="F:RNA binding"/>
    <property type="evidence" value="ECO:0007669"/>
    <property type="project" value="InterPro"/>
</dbReference>
<evidence type="ECO:0000256" key="8">
    <source>
        <dbReference type="ARBA" id="ARBA00022917"/>
    </source>
</evidence>
<organism evidence="14">
    <name type="scientific">Chaetoceros socialis</name>
    <dbReference type="NCBI Taxonomy" id="163503"/>
    <lineage>
        <taxon>Eukaryota</taxon>
        <taxon>Sar</taxon>
        <taxon>Stramenopiles</taxon>
        <taxon>Ochrophyta</taxon>
        <taxon>Bacillariophyta</taxon>
        <taxon>Coscinodiscophyceae</taxon>
        <taxon>Chaetocerotophycidae</taxon>
        <taxon>Chaetocerotales</taxon>
        <taxon>Chaetocerotaceae</taxon>
        <taxon>Chaetoceros</taxon>
    </lineage>
</organism>
<dbReference type="PROSITE" id="PS51447">
    <property type="entry name" value="FDX_ACB"/>
    <property type="match status" value="1"/>
</dbReference>
<keyword evidence="7 11" id="KW-0460">Magnesium</keyword>
<evidence type="ECO:0000256" key="11">
    <source>
        <dbReference type="HAMAP-Rule" id="MF_00283"/>
    </source>
</evidence>
<dbReference type="InterPro" id="IPR005146">
    <property type="entry name" value="B3/B4_tRNA-bd"/>
</dbReference>
<dbReference type="GO" id="GO:0006432">
    <property type="term" value="P:phenylalanyl-tRNA aminoacylation"/>
    <property type="evidence" value="ECO:0007669"/>
    <property type="project" value="UniProtKB-UniRule"/>
</dbReference>
<evidence type="ECO:0000256" key="2">
    <source>
        <dbReference type="ARBA" id="ARBA00011209"/>
    </source>
</evidence>
<keyword evidence="8 11" id="KW-0648">Protein biosynthesis</keyword>
<evidence type="ECO:0000313" key="14">
    <source>
        <dbReference type="EMBL" id="QXM17459.1"/>
    </source>
</evidence>
<dbReference type="GO" id="GO:0009507">
    <property type="term" value="C:chloroplast"/>
    <property type="evidence" value="ECO:0007669"/>
    <property type="project" value="UniProtKB-SubCell"/>
</dbReference>
<dbReference type="PROSITE" id="PS51483">
    <property type="entry name" value="B5"/>
    <property type="match status" value="1"/>
</dbReference>
<dbReference type="InterPro" id="IPR045864">
    <property type="entry name" value="aa-tRNA-synth_II/BPL/LPL"/>
</dbReference>
<dbReference type="NCBIfam" id="TIGR00472">
    <property type="entry name" value="pheT_bact"/>
    <property type="match status" value="1"/>
</dbReference>
<keyword evidence="6 11" id="KW-0067">ATP-binding</keyword>
<comment type="cofactor">
    <cofactor evidence="11">
        <name>Mg(2+)</name>
        <dbReference type="ChEBI" id="CHEBI:18420"/>
    </cofactor>
    <text evidence="11">Binds 2 magnesium ions per tetramer.</text>
</comment>
<keyword evidence="3 11" id="KW-0436">Ligase</keyword>
<dbReference type="SUPFAM" id="SSF56037">
    <property type="entry name" value="PheT/TilS domain"/>
    <property type="match status" value="1"/>
</dbReference>
<dbReference type="Pfam" id="PF17759">
    <property type="entry name" value="tRNA_synthFbeta"/>
    <property type="match status" value="1"/>
</dbReference>
<dbReference type="AlphaFoldDB" id="A0A8F5J980"/>
<evidence type="ECO:0000259" key="13">
    <source>
        <dbReference type="PROSITE" id="PS51483"/>
    </source>
</evidence>
<dbReference type="PANTHER" id="PTHR10947">
    <property type="entry name" value="PHENYLALANYL-TRNA SYNTHETASE BETA CHAIN AND LEUCINE-RICH REPEAT-CONTAINING PROTEIN 47"/>
    <property type="match status" value="1"/>
</dbReference>
<evidence type="ECO:0000256" key="1">
    <source>
        <dbReference type="ARBA" id="ARBA00008653"/>
    </source>
</evidence>
<dbReference type="GO" id="GO:0000287">
    <property type="term" value="F:magnesium ion binding"/>
    <property type="evidence" value="ECO:0007669"/>
    <property type="project" value="UniProtKB-UniRule"/>
</dbReference>
<dbReference type="InterPro" id="IPR041616">
    <property type="entry name" value="PheRS_beta_core"/>
</dbReference>
<dbReference type="InterPro" id="IPR045060">
    <property type="entry name" value="Phe-tRNA-ligase_IIc_bsu"/>
</dbReference>
<feature type="binding site" evidence="11">
    <location>
        <position position="366"/>
    </location>
    <ligand>
        <name>Mg(2+)</name>
        <dbReference type="ChEBI" id="CHEBI:18420"/>
        <note>shared with alpha subunit</note>
    </ligand>
</feature>
<keyword evidence="14" id="KW-0934">Plastid</keyword>
<proteinExistence type="inferred from homology"/>
<keyword evidence="9 11" id="KW-0030">Aminoacyl-tRNA synthetase</keyword>
<evidence type="ECO:0000256" key="10">
    <source>
        <dbReference type="ARBA" id="ARBA00049255"/>
    </source>
</evidence>
<keyword evidence="5 11" id="KW-0547">Nucleotide-binding</keyword>
<dbReference type="InterPro" id="IPR020825">
    <property type="entry name" value="Phe-tRNA_synthase-like_B3/B4"/>
</dbReference>
<dbReference type="SMART" id="SM00873">
    <property type="entry name" value="B3_4"/>
    <property type="match status" value="1"/>
</dbReference>
<dbReference type="EMBL" id="MW845776">
    <property type="protein sequence ID" value="QXM17459.1"/>
    <property type="molecule type" value="Genomic_DNA"/>
</dbReference>
<dbReference type="SUPFAM" id="SSF46955">
    <property type="entry name" value="Putative DNA-binding domain"/>
    <property type="match status" value="2"/>
</dbReference>
<evidence type="ECO:0000259" key="12">
    <source>
        <dbReference type="PROSITE" id="PS51447"/>
    </source>
</evidence>
<dbReference type="Pfam" id="PF03484">
    <property type="entry name" value="B5"/>
    <property type="match status" value="1"/>
</dbReference>
<dbReference type="CDD" id="cd00769">
    <property type="entry name" value="PheRS_beta_core"/>
    <property type="match status" value="1"/>
</dbReference>
<protein>
    <recommendedName>
        <fullName evidence="11">Phenylalanine--tRNA ligase beta subunit, chloroplastic</fullName>
        <ecNumber evidence="11">6.1.1.20</ecNumber>
    </recommendedName>
    <alternativeName>
        <fullName evidence="11">Phenylalanyl-tRNA synthetase beta subunit</fullName>
        <shortName evidence="11">PheRS</shortName>
    </alternativeName>
</protein>
<evidence type="ECO:0000256" key="9">
    <source>
        <dbReference type="ARBA" id="ARBA00023146"/>
    </source>
</evidence>
<dbReference type="Pfam" id="PF03147">
    <property type="entry name" value="FDX-ACB"/>
    <property type="match status" value="1"/>
</dbReference>